<keyword evidence="25" id="KW-1185">Reference proteome</keyword>
<keyword evidence="5" id="KW-0997">Cell inner membrane</keyword>
<dbReference type="PROSITE" id="PS50110">
    <property type="entry name" value="RESPONSE_REGULATORY"/>
    <property type="match status" value="2"/>
</dbReference>
<evidence type="ECO:0000259" key="20">
    <source>
        <dbReference type="PROSITE" id="PS50109"/>
    </source>
</evidence>
<evidence type="ECO:0000313" key="24">
    <source>
        <dbReference type="EMBL" id="TKB55426.1"/>
    </source>
</evidence>
<dbReference type="InterPro" id="IPR036641">
    <property type="entry name" value="HPT_dom_sf"/>
</dbReference>
<feature type="coiled-coil region" evidence="17">
    <location>
        <begin position="275"/>
        <end position="313"/>
    </location>
</feature>
<evidence type="ECO:0000256" key="17">
    <source>
        <dbReference type="SAM" id="Coils"/>
    </source>
</evidence>
<name>A0A4U1BNU7_9GAMM</name>
<dbReference type="CDD" id="cd17546">
    <property type="entry name" value="REC_hyHK_CKI1_RcsC-like"/>
    <property type="match status" value="1"/>
</dbReference>
<protein>
    <recommendedName>
        <fullName evidence="3">histidine kinase</fullName>
        <ecNumber evidence="3">2.7.13.3</ecNumber>
    </recommendedName>
</protein>
<comment type="subcellular location">
    <subcellularLocation>
        <location evidence="2">Cell inner membrane</location>
        <topology evidence="2">Multi-pass membrane protein</topology>
    </subcellularLocation>
</comment>
<dbReference type="Pfam" id="PF01627">
    <property type="entry name" value="Hpt"/>
    <property type="match status" value="1"/>
</dbReference>
<dbReference type="SUPFAM" id="SSF52172">
    <property type="entry name" value="CheY-like"/>
    <property type="match status" value="2"/>
</dbReference>
<dbReference type="InterPro" id="IPR003660">
    <property type="entry name" value="HAMP_dom"/>
</dbReference>
<dbReference type="CDD" id="cd16922">
    <property type="entry name" value="HATPase_EvgS-ArcB-TorS-like"/>
    <property type="match status" value="1"/>
</dbReference>
<dbReference type="Gene3D" id="1.10.287.130">
    <property type="match status" value="1"/>
</dbReference>
<keyword evidence="4" id="KW-1003">Cell membrane</keyword>
<dbReference type="NCBIfam" id="NF008318">
    <property type="entry name" value="PRK11107.1"/>
    <property type="match status" value="1"/>
</dbReference>
<dbReference type="GO" id="GO:0005524">
    <property type="term" value="F:ATP binding"/>
    <property type="evidence" value="ECO:0007669"/>
    <property type="project" value="UniProtKB-KW"/>
</dbReference>
<evidence type="ECO:0000256" key="1">
    <source>
        <dbReference type="ARBA" id="ARBA00000085"/>
    </source>
</evidence>
<evidence type="ECO:0000256" key="13">
    <source>
        <dbReference type="ARBA" id="ARBA00023012"/>
    </source>
</evidence>
<dbReference type="InterPro" id="IPR003594">
    <property type="entry name" value="HATPase_dom"/>
</dbReference>
<keyword evidence="12 19" id="KW-1133">Transmembrane helix</keyword>
<organism evidence="24 25">
    <name type="scientific">Ferrimonas aestuarii</name>
    <dbReference type="NCBI Taxonomy" id="2569539"/>
    <lineage>
        <taxon>Bacteria</taxon>
        <taxon>Pseudomonadati</taxon>
        <taxon>Pseudomonadota</taxon>
        <taxon>Gammaproteobacteria</taxon>
        <taxon>Alteromonadales</taxon>
        <taxon>Ferrimonadaceae</taxon>
        <taxon>Ferrimonas</taxon>
    </lineage>
</organism>
<dbReference type="Gene3D" id="3.30.565.10">
    <property type="entry name" value="Histidine kinase-like ATPase, C-terminal domain"/>
    <property type="match status" value="1"/>
</dbReference>
<evidence type="ECO:0000256" key="12">
    <source>
        <dbReference type="ARBA" id="ARBA00022989"/>
    </source>
</evidence>
<feature type="transmembrane region" description="Helical" evidence="19">
    <location>
        <begin position="200"/>
        <end position="223"/>
    </location>
</feature>
<feature type="domain" description="Response regulatory" evidence="21">
    <location>
        <begin position="697"/>
        <end position="813"/>
    </location>
</feature>
<dbReference type="PANTHER" id="PTHR45339:SF1">
    <property type="entry name" value="HYBRID SIGNAL TRANSDUCTION HISTIDINE KINASE J"/>
    <property type="match status" value="1"/>
</dbReference>
<dbReference type="SUPFAM" id="SSF47384">
    <property type="entry name" value="Homodimeric domain of signal transducing histidine kinase"/>
    <property type="match status" value="1"/>
</dbReference>
<dbReference type="Pfam" id="PF00072">
    <property type="entry name" value="Response_reg"/>
    <property type="match status" value="1"/>
</dbReference>
<keyword evidence="8 19" id="KW-0812">Transmembrane</keyword>
<dbReference type="PANTHER" id="PTHR45339">
    <property type="entry name" value="HYBRID SIGNAL TRANSDUCTION HISTIDINE KINASE J"/>
    <property type="match status" value="1"/>
</dbReference>
<feature type="domain" description="Histidine kinase" evidence="20">
    <location>
        <begin position="323"/>
        <end position="544"/>
    </location>
</feature>
<evidence type="ECO:0000259" key="21">
    <source>
        <dbReference type="PROSITE" id="PS50110"/>
    </source>
</evidence>
<dbReference type="Pfam" id="PF02518">
    <property type="entry name" value="HATPase_c"/>
    <property type="match status" value="1"/>
</dbReference>
<dbReference type="GO" id="GO:0000155">
    <property type="term" value="F:phosphorelay sensor kinase activity"/>
    <property type="evidence" value="ECO:0007669"/>
    <property type="project" value="InterPro"/>
</dbReference>
<dbReference type="EC" id="2.7.13.3" evidence="3"/>
<keyword evidence="7 24" id="KW-0808">Transferase</keyword>
<keyword evidence="11" id="KW-0067">ATP-binding</keyword>
<dbReference type="InterPro" id="IPR003661">
    <property type="entry name" value="HisK_dim/P_dom"/>
</dbReference>
<dbReference type="OrthoDB" id="9810730at2"/>
<dbReference type="SUPFAM" id="SSF55874">
    <property type="entry name" value="ATPase domain of HSP90 chaperone/DNA topoisomerase II/histidine kinase"/>
    <property type="match status" value="1"/>
</dbReference>
<dbReference type="SMART" id="SM00073">
    <property type="entry name" value="HPT"/>
    <property type="match status" value="1"/>
</dbReference>
<keyword evidence="17" id="KW-0175">Coiled coil</keyword>
<dbReference type="SMART" id="SM00304">
    <property type="entry name" value="HAMP"/>
    <property type="match status" value="1"/>
</dbReference>
<dbReference type="InterPro" id="IPR005467">
    <property type="entry name" value="His_kinase_dom"/>
</dbReference>
<dbReference type="RefSeq" id="WP_136863183.1">
    <property type="nucleotide sequence ID" value="NZ_SWCJ01000005.1"/>
</dbReference>
<dbReference type="AlphaFoldDB" id="A0A4U1BNU7"/>
<dbReference type="CDD" id="cd06225">
    <property type="entry name" value="HAMP"/>
    <property type="match status" value="1"/>
</dbReference>
<dbReference type="SUPFAM" id="SSF47226">
    <property type="entry name" value="Histidine-containing phosphotransfer domain, HPT domain"/>
    <property type="match status" value="1"/>
</dbReference>
<evidence type="ECO:0000256" key="11">
    <source>
        <dbReference type="ARBA" id="ARBA00022840"/>
    </source>
</evidence>
<dbReference type="PROSITE" id="PS50109">
    <property type="entry name" value="HIS_KIN"/>
    <property type="match status" value="1"/>
</dbReference>
<evidence type="ECO:0000256" key="6">
    <source>
        <dbReference type="ARBA" id="ARBA00022553"/>
    </source>
</evidence>
<comment type="catalytic activity">
    <reaction evidence="1">
        <text>ATP + protein L-histidine = ADP + protein N-phospho-L-histidine.</text>
        <dbReference type="EC" id="2.7.13.3"/>
    </reaction>
</comment>
<dbReference type="SMART" id="SM00387">
    <property type="entry name" value="HATPase_c"/>
    <property type="match status" value="1"/>
</dbReference>
<keyword evidence="6 16" id="KW-0597">Phosphoprotein</keyword>
<dbReference type="Pfam" id="PF00672">
    <property type="entry name" value="HAMP"/>
    <property type="match status" value="1"/>
</dbReference>
<dbReference type="EMBL" id="SWCJ01000005">
    <property type="protein sequence ID" value="TKB55426.1"/>
    <property type="molecule type" value="Genomic_DNA"/>
</dbReference>
<accession>A0A4U1BNU7</accession>
<dbReference type="CDD" id="cd00082">
    <property type="entry name" value="HisKA"/>
    <property type="match status" value="1"/>
</dbReference>
<evidence type="ECO:0000256" key="10">
    <source>
        <dbReference type="ARBA" id="ARBA00022777"/>
    </source>
</evidence>
<dbReference type="PRINTS" id="PR00344">
    <property type="entry name" value="BCTRLSENSOR"/>
</dbReference>
<evidence type="ECO:0000256" key="8">
    <source>
        <dbReference type="ARBA" id="ARBA00022692"/>
    </source>
</evidence>
<dbReference type="Proteomes" id="UP000305675">
    <property type="component" value="Unassembled WGS sequence"/>
</dbReference>
<dbReference type="InterPro" id="IPR019247">
    <property type="entry name" value="Histidine_kinase_BarA_N"/>
</dbReference>
<dbReference type="InterPro" id="IPR004358">
    <property type="entry name" value="Sig_transdc_His_kin-like_C"/>
</dbReference>
<evidence type="ECO:0000256" key="4">
    <source>
        <dbReference type="ARBA" id="ARBA00022475"/>
    </source>
</evidence>
<dbReference type="PROSITE" id="PS50894">
    <property type="entry name" value="HPT"/>
    <property type="match status" value="1"/>
</dbReference>
<feature type="transmembrane region" description="Helical" evidence="19">
    <location>
        <begin position="12"/>
        <end position="35"/>
    </location>
</feature>
<dbReference type="InterPro" id="IPR011006">
    <property type="entry name" value="CheY-like_superfamily"/>
</dbReference>
<feature type="region of interest" description="Disordered" evidence="18">
    <location>
        <begin position="143"/>
        <end position="175"/>
    </location>
</feature>
<evidence type="ECO:0000256" key="3">
    <source>
        <dbReference type="ARBA" id="ARBA00012438"/>
    </source>
</evidence>
<dbReference type="Gene3D" id="1.20.120.160">
    <property type="entry name" value="HPT domain"/>
    <property type="match status" value="1"/>
</dbReference>
<dbReference type="Gene3D" id="6.10.340.10">
    <property type="match status" value="1"/>
</dbReference>
<dbReference type="InterPro" id="IPR036890">
    <property type="entry name" value="HATPase_C_sf"/>
</dbReference>
<dbReference type="SUPFAM" id="SSF158472">
    <property type="entry name" value="HAMP domain-like"/>
    <property type="match status" value="1"/>
</dbReference>
<dbReference type="PROSITE" id="PS50885">
    <property type="entry name" value="HAMP"/>
    <property type="match status" value="1"/>
</dbReference>
<dbReference type="CDD" id="cd00088">
    <property type="entry name" value="HPT"/>
    <property type="match status" value="1"/>
</dbReference>
<keyword evidence="10 24" id="KW-0418">Kinase</keyword>
<keyword evidence="13" id="KW-0902">Two-component regulatory system</keyword>
<dbReference type="Gene3D" id="3.40.50.2300">
    <property type="match status" value="2"/>
</dbReference>
<dbReference type="Pfam" id="PF09984">
    <property type="entry name" value="sCache_4"/>
    <property type="match status" value="1"/>
</dbReference>
<evidence type="ECO:0000256" key="14">
    <source>
        <dbReference type="ARBA" id="ARBA00023136"/>
    </source>
</evidence>
<dbReference type="GO" id="GO:0005886">
    <property type="term" value="C:plasma membrane"/>
    <property type="evidence" value="ECO:0007669"/>
    <property type="project" value="UniProtKB-SubCell"/>
</dbReference>
<evidence type="ECO:0000256" key="15">
    <source>
        <dbReference type="PROSITE-ProRule" id="PRU00110"/>
    </source>
</evidence>
<gene>
    <name evidence="24" type="primary">barA</name>
    <name evidence="24" type="ORF">FCL42_09545</name>
</gene>
<evidence type="ECO:0000256" key="5">
    <source>
        <dbReference type="ARBA" id="ARBA00022519"/>
    </source>
</evidence>
<comment type="caution">
    <text evidence="16">Lacks conserved residue(s) required for the propagation of feature annotation.</text>
</comment>
<keyword evidence="14 19" id="KW-0472">Membrane</keyword>
<evidence type="ECO:0000313" key="25">
    <source>
        <dbReference type="Proteomes" id="UP000305675"/>
    </source>
</evidence>
<evidence type="ECO:0000256" key="19">
    <source>
        <dbReference type="SAM" id="Phobius"/>
    </source>
</evidence>
<feature type="modified residue" description="4-aspartylphosphate" evidence="16">
    <location>
        <position position="746"/>
    </location>
</feature>
<dbReference type="InterPro" id="IPR036097">
    <property type="entry name" value="HisK_dim/P_sf"/>
</dbReference>
<evidence type="ECO:0000256" key="16">
    <source>
        <dbReference type="PROSITE-ProRule" id="PRU00169"/>
    </source>
</evidence>
<dbReference type="SMART" id="SM00448">
    <property type="entry name" value="REC"/>
    <property type="match status" value="1"/>
</dbReference>
<feature type="domain" description="HPt" evidence="23">
    <location>
        <begin position="836"/>
        <end position="933"/>
    </location>
</feature>
<dbReference type="SMART" id="SM00388">
    <property type="entry name" value="HisKA"/>
    <property type="match status" value="1"/>
</dbReference>
<keyword evidence="9" id="KW-0547">Nucleotide-binding</keyword>
<evidence type="ECO:0000256" key="9">
    <source>
        <dbReference type="ARBA" id="ARBA00022741"/>
    </source>
</evidence>
<evidence type="ECO:0000256" key="2">
    <source>
        <dbReference type="ARBA" id="ARBA00004429"/>
    </source>
</evidence>
<feature type="domain" description="Response regulatory" evidence="21">
    <location>
        <begin position="562"/>
        <end position="676"/>
    </location>
</feature>
<sequence>MNGANKYSLRSWVLVLALAPTILIGVLLGSFFTLTRFAELDDALMTRGHNIINPLAMAASFGLSTNNRDYAQKLIDMIHKQNSMMVQLVAIFDNENQVFATSQYRQNFDMVKLPINRDLTKGMDVEHVGDHVIMRAPVYDLPHPDDDKKQAQANNNTAAATSKNANDEDANTSVVPPRPQLGYAVVQINKHEALVKQYRGAVWAFVIVLIGVQLNLLFTFRLMKNVTRPITDMVKAVAKIREGKLDLRLQGELIGELDDLKRGINAMASSLGEYHNEMQQNIDQATSDLRETLEQIEIQNVELDIAKKRALEASRVKSEFMANMSHELRTPLNGVIGFTRQLLKTPLHDNQRDYLNTIEKSASNLLSIINDILDFSKLEAGRMVLEKMPFALREAIDDTMSLLSTVAAEKQLELVIDIDENIPDSLNGDVMRLQQILTNLVNNAIKFTDKGSVRLQLDCAKETPERVLIRGEVTDTGIGISKDQQSLLFQAFGQADSSISRRFGGTGLGLVITKRLVNHMDGQIGFSSTEGQGSTFWFTLSVEKSPFTISDPLPVQSLARQRVLVFEPRLLTRNNLVQQLKRWQMDTLSCGSTPQLRNLLKDRHYDHAFIAWRRPDPTAEMLQTLDSVRQHSDNVVLLLDSDNSEVANQTGALGIDHSLTLPLSHRRLHASLTNQAPQHLPAPSPEVTLPAAKKPLKTLAVDDNRANLKLIDTLLQELVTDVDIQSSGTAAIERASLQEYDIIFMDIQMPDIDGIQATERIREGGPNARTPIVAVTAHLLGEERDQVLASGVDDILTKPIDETSLAKMLSRWTQTVKPQVNTAIDWELALTQSGGNEDLAKEMLTMLVASLAENRQQIHDQLQLGDRKALLQTVHKLHGATCYSGVPDLQKLCAQVESQLKQGLEVADVEPEILELLDELNKVESAAEPILAA</sequence>
<evidence type="ECO:0000256" key="18">
    <source>
        <dbReference type="SAM" id="MobiDB-lite"/>
    </source>
</evidence>
<dbReference type="InterPro" id="IPR001789">
    <property type="entry name" value="Sig_transdc_resp-reg_receiver"/>
</dbReference>
<evidence type="ECO:0000259" key="23">
    <source>
        <dbReference type="PROSITE" id="PS50894"/>
    </source>
</evidence>
<evidence type="ECO:0000259" key="22">
    <source>
        <dbReference type="PROSITE" id="PS50885"/>
    </source>
</evidence>
<dbReference type="FunFam" id="3.30.565.10:FF:000010">
    <property type="entry name" value="Sensor histidine kinase RcsC"/>
    <property type="match status" value="1"/>
</dbReference>
<evidence type="ECO:0000256" key="7">
    <source>
        <dbReference type="ARBA" id="ARBA00022679"/>
    </source>
</evidence>
<feature type="modified residue" description="Phosphohistidine" evidence="15">
    <location>
        <position position="875"/>
    </location>
</feature>
<reference evidence="24 25" key="1">
    <citation type="submission" date="2019-04" db="EMBL/GenBank/DDBJ databases">
        <authorList>
            <person name="Hwang J.C."/>
        </authorList>
    </citation>
    <scope>NUCLEOTIDE SEQUENCE [LARGE SCALE GENOMIC DNA]</scope>
    <source>
        <strain evidence="24 25">IMCC35002</strain>
    </source>
</reference>
<dbReference type="InterPro" id="IPR008207">
    <property type="entry name" value="Sig_transdc_His_kin_Hpt_dom"/>
</dbReference>
<dbReference type="Pfam" id="PF00512">
    <property type="entry name" value="HisKA"/>
    <property type="match status" value="1"/>
</dbReference>
<feature type="domain" description="HAMP" evidence="22">
    <location>
        <begin position="224"/>
        <end position="276"/>
    </location>
</feature>
<comment type="caution">
    <text evidence="24">The sequence shown here is derived from an EMBL/GenBank/DDBJ whole genome shotgun (WGS) entry which is preliminary data.</text>
</comment>
<feature type="compositionally biased region" description="Low complexity" evidence="18">
    <location>
        <begin position="151"/>
        <end position="164"/>
    </location>
</feature>
<proteinExistence type="predicted"/>
<dbReference type="FunFam" id="1.10.287.130:FF:000003">
    <property type="entry name" value="Histidine kinase"/>
    <property type="match status" value="1"/>
</dbReference>